<organism evidence="7 8">
    <name type="scientific">Phytophthora cactorum</name>
    <dbReference type="NCBI Taxonomy" id="29920"/>
    <lineage>
        <taxon>Eukaryota</taxon>
        <taxon>Sar</taxon>
        <taxon>Stramenopiles</taxon>
        <taxon>Oomycota</taxon>
        <taxon>Peronosporomycetes</taxon>
        <taxon>Peronosporales</taxon>
        <taxon>Peronosporaceae</taxon>
        <taxon>Phytophthora</taxon>
    </lineage>
</organism>
<feature type="domain" description="Non-haem dioxygenase N-terminal" evidence="1">
    <location>
        <begin position="35"/>
        <end position="110"/>
    </location>
</feature>
<reference evidence="6" key="2">
    <citation type="submission" date="2018-05" db="EMBL/GenBank/DDBJ databases">
        <title>Effector identification in a new, highly contiguous assembly of the strawberry crown rot pathogen Phytophthora cactorum.</title>
        <authorList>
            <person name="Armitage A.D."/>
            <person name="Nellist C.F."/>
            <person name="Bates H."/>
            <person name="Vickerstaff R.J."/>
            <person name="Harrison R.J."/>
        </authorList>
    </citation>
    <scope>NUCLEOTIDE SEQUENCE</scope>
    <source>
        <strain evidence="2">15-7</strain>
        <strain evidence="3">4032</strain>
        <strain evidence="4">4040</strain>
        <strain evidence="5">P415</strain>
        <strain evidence="6">P421</strain>
    </source>
</reference>
<dbReference type="Proteomes" id="UP000760860">
    <property type="component" value="Unassembled WGS sequence"/>
</dbReference>
<dbReference type="EMBL" id="RCMV01000035">
    <property type="protein sequence ID" value="KAG3227401.1"/>
    <property type="molecule type" value="Genomic_DNA"/>
</dbReference>
<reference evidence="7 8" key="1">
    <citation type="submission" date="2018-01" db="EMBL/GenBank/DDBJ databases">
        <title>Draft genome of the strawberry crown rot pathogen Phytophthora cactorum.</title>
        <authorList>
            <person name="Armitage A.D."/>
            <person name="Lysoe E."/>
            <person name="Nellist C.F."/>
            <person name="Harrison R.J."/>
            <person name="Brurberg M.B."/>
        </authorList>
    </citation>
    <scope>NUCLEOTIDE SEQUENCE [LARGE SCALE GENOMIC DNA]</scope>
    <source>
        <strain evidence="7 8">10300</strain>
    </source>
</reference>
<evidence type="ECO:0000259" key="1">
    <source>
        <dbReference type="Pfam" id="PF14226"/>
    </source>
</evidence>
<dbReference type="EMBL" id="RCMG01000037">
    <property type="protein sequence ID" value="KAG2866597.1"/>
    <property type="molecule type" value="Genomic_DNA"/>
</dbReference>
<dbReference type="Proteomes" id="UP000251314">
    <property type="component" value="Unassembled WGS sequence"/>
</dbReference>
<dbReference type="Proteomes" id="UP000736787">
    <property type="component" value="Unassembled WGS sequence"/>
</dbReference>
<keyword evidence="8" id="KW-1185">Reference proteome</keyword>
<dbReference type="Proteomes" id="UP000735874">
    <property type="component" value="Unassembled WGS sequence"/>
</dbReference>
<evidence type="ECO:0000313" key="3">
    <source>
        <dbReference type="EMBL" id="KAG2940818.1"/>
    </source>
</evidence>
<evidence type="ECO:0000313" key="6">
    <source>
        <dbReference type="EMBL" id="KAG3227401.1"/>
    </source>
</evidence>
<proteinExistence type="predicted"/>
<evidence type="ECO:0000313" key="4">
    <source>
        <dbReference type="EMBL" id="KAG2952477.1"/>
    </source>
</evidence>
<dbReference type="AlphaFoldDB" id="A0A329SSN8"/>
<dbReference type="SUPFAM" id="SSF51197">
    <property type="entry name" value="Clavaminate synthase-like"/>
    <property type="match status" value="1"/>
</dbReference>
<protein>
    <recommendedName>
        <fullName evidence="1">Non-haem dioxygenase N-terminal domain-containing protein</fullName>
    </recommendedName>
</protein>
<dbReference type="EMBL" id="RCML01000047">
    <property type="protein sequence ID" value="KAG2995590.1"/>
    <property type="molecule type" value="Genomic_DNA"/>
</dbReference>
<dbReference type="EMBL" id="MJFZ01000082">
    <property type="protein sequence ID" value="RAW38748.1"/>
    <property type="molecule type" value="Genomic_DNA"/>
</dbReference>
<dbReference type="VEuPathDB" id="FungiDB:PC110_g5012"/>
<name>A0A329SSN8_9STRA</name>
<accession>A0A329SSN8</accession>
<evidence type="ECO:0000313" key="2">
    <source>
        <dbReference type="EMBL" id="KAG2866597.1"/>
    </source>
</evidence>
<dbReference type="InterPro" id="IPR027443">
    <property type="entry name" value="IPNS-like_sf"/>
</dbReference>
<comment type="caution">
    <text evidence="7">The sequence shown here is derived from an EMBL/GenBank/DDBJ whole genome shotgun (WGS) entry which is preliminary data.</text>
</comment>
<dbReference type="Pfam" id="PF14226">
    <property type="entry name" value="DIOX_N"/>
    <property type="match status" value="1"/>
</dbReference>
<evidence type="ECO:0000313" key="7">
    <source>
        <dbReference type="EMBL" id="RAW38748.1"/>
    </source>
</evidence>
<dbReference type="OrthoDB" id="288590at2759"/>
<sequence length="145" mass="16056">MWTARLRSQSSKVLGARSFSSPRVMTASKVALQQLPLVDVSPLVAAANSGRKVAPDTKKQILDAIRSACIETGFFTVPTEGVLPSRLIQAAYSRADESIALPDVVKQKYHCKRWPMLEAGRQCSSPYCPTNMIYFGRPINFAQYF</sequence>
<gene>
    <name evidence="7" type="ORF">PC110_g5012</name>
    <name evidence="2" type="ORF">PC113_g2714</name>
    <name evidence="3" type="ORF">PC115_g2300</name>
    <name evidence="4" type="ORF">PC117_g2752</name>
    <name evidence="5" type="ORF">PC118_g2894</name>
    <name evidence="6" type="ORF">PC129_g2047</name>
</gene>
<dbReference type="Gene3D" id="2.60.120.330">
    <property type="entry name" value="B-lactam Antibiotic, Isopenicillin N Synthase, Chain"/>
    <property type="match status" value="1"/>
</dbReference>
<dbReference type="EMBL" id="RCMK01000037">
    <property type="protein sequence ID" value="KAG2952477.1"/>
    <property type="molecule type" value="Genomic_DNA"/>
</dbReference>
<evidence type="ECO:0000313" key="8">
    <source>
        <dbReference type="Proteomes" id="UP000251314"/>
    </source>
</evidence>
<dbReference type="Proteomes" id="UP000697107">
    <property type="component" value="Unassembled WGS sequence"/>
</dbReference>
<dbReference type="STRING" id="29920.A0A329SSN8"/>
<dbReference type="EMBL" id="RCMI01000033">
    <property type="protein sequence ID" value="KAG2940818.1"/>
    <property type="molecule type" value="Genomic_DNA"/>
</dbReference>
<dbReference type="InterPro" id="IPR026992">
    <property type="entry name" value="DIOX_N"/>
</dbReference>
<evidence type="ECO:0000313" key="5">
    <source>
        <dbReference type="EMBL" id="KAG2995590.1"/>
    </source>
</evidence>
<dbReference type="Proteomes" id="UP000774804">
    <property type="component" value="Unassembled WGS sequence"/>
</dbReference>